<dbReference type="CDD" id="cd00211">
    <property type="entry name" value="PTS_IIA_fru"/>
    <property type="match status" value="1"/>
</dbReference>
<organism evidence="2 3">
    <name type="scientific">Mesorhizobium plurifarium</name>
    <dbReference type="NCBI Taxonomy" id="69974"/>
    <lineage>
        <taxon>Bacteria</taxon>
        <taxon>Pseudomonadati</taxon>
        <taxon>Pseudomonadota</taxon>
        <taxon>Alphaproteobacteria</taxon>
        <taxon>Hyphomicrobiales</taxon>
        <taxon>Phyllobacteriaceae</taxon>
        <taxon>Mesorhizobium</taxon>
    </lineage>
</organism>
<reference evidence="3" key="1">
    <citation type="submission" date="2014-08" db="EMBL/GenBank/DDBJ databases">
        <authorList>
            <person name="Moulin L."/>
        </authorList>
    </citation>
    <scope>NUCLEOTIDE SEQUENCE [LARGE SCALE GENOMIC DNA]</scope>
</reference>
<proteinExistence type="predicted"/>
<dbReference type="PROSITE" id="PS51094">
    <property type="entry name" value="PTS_EIIA_TYPE_2"/>
    <property type="match status" value="1"/>
</dbReference>
<dbReference type="Gene3D" id="3.40.930.10">
    <property type="entry name" value="Mannitol-specific EII, Chain A"/>
    <property type="match status" value="1"/>
</dbReference>
<gene>
    <name evidence="2" type="ORF">MPL3356_210010</name>
</gene>
<dbReference type="Proteomes" id="UP000045285">
    <property type="component" value="Unassembled WGS sequence"/>
</dbReference>
<evidence type="ECO:0000313" key="2">
    <source>
        <dbReference type="EMBL" id="CDX16197.1"/>
    </source>
</evidence>
<dbReference type="InterPro" id="IPR016152">
    <property type="entry name" value="PTrfase/Anion_transptr"/>
</dbReference>
<evidence type="ECO:0000313" key="3">
    <source>
        <dbReference type="Proteomes" id="UP000045285"/>
    </source>
</evidence>
<dbReference type="Pfam" id="PF00359">
    <property type="entry name" value="PTS_EIIA_2"/>
    <property type="match status" value="1"/>
</dbReference>
<dbReference type="InterPro" id="IPR002178">
    <property type="entry name" value="PTS_EIIA_type-2_dom"/>
</dbReference>
<keyword evidence="3" id="KW-1185">Reference proteome</keyword>
<feature type="domain" description="PTS EIIA type-2" evidence="1">
    <location>
        <begin position="7"/>
        <end position="153"/>
    </location>
</feature>
<dbReference type="SUPFAM" id="SSF55804">
    <property type="entry name" value="Phoshotransferase/anion transport protein"/>
    <property type="match status" value="1"/>
</dbReference>
<protein>
    <submittedName>
        <fullName evidence="2">Putative PTS IIA-like nitrogen-regulatory protein PtsN</fullName>
    </submittedName>
</protein>
<evidence type="ECO:0000259" key="1">
    <source>
        <dbReference type="PROSITE" id="PS51094"/>
    </source>
</evidence>
<dbReference type="PANTHER" id="PTHR47738">
    <property type="entry name" value="PTS SYSTEM FRUCTOSE-LIKE EIIA COMPONENT-RELATED"/>
    <property type="match status" value="1"/>
</dbReference>
<dbReference type="InterPro" id="IPR051541">
    <property type="entry name" value="PTS_SugarTrans_NitroReg"/>
</dbReference>
<dbReference type="STRING" id="69974.MPLDJ20_30011"/>
<name>A0A090DPI2_MESPL</name>
<sequence>MPNGLIQLLDPEAVVLGSDASTNEEIIRILASRLEALGYVKSSYADAVVRREMTIPTGLPLERADNVAVPHTDPEHVLKPGVAMGTLKRPVPFANMEDPDEKLPVGFVFLLAINDKDKQIDTLQTVMATIQNSAALDGLRTARTFEDVRAILG</sequence>
<dbReference type="EMBL" id="CCMZ01000014">
    <property type="protein sequence ID" value="CDX16197.1"/>
    <property type="molecule type" value="Genomic_DNA"/>
</dbReference>
<accession>A0A090DPI2</accession>
<dbReference type="PANTHER" id="PTHR47738:SF3">
    <property type="entry name" value="PHOSPHOTRANSFERASE SYSTEM MANNITOL_FRUCTOSE-SPECIFIC IIA DOMAIN CONTAINING PROTEIN"/>
    <property type="match status" value="1"/>
</dbReference>
<dbReference type="AlphaFoldDB" id="A0A090DPI2"/>